<proteinExistence type="inferred from homology"/>
<dbReference type="EMBL" id="CP157199">
    <property type="protein sequence ID" value="XBG61406.1"/>
    <property type="molecule type" value="Genomic_DNA"/>
</dbReference>
<reference evidence="3" key="1">
    <citation type="submission" date="2024-05" db="EMBL/GenBank/DDBJ databases">
        <title>Pontimicrobium maritimus sp. nov., isolated form sea water.</title>
        <authorList>
            <person name="Muhammad N."/>
            <person name="Vuong T.Q."/>
            <person name="Han H.L."/>
            <person name="Kim S.-G."/>
        </authorList>
    </citation>
    <scope>NUCLEOTIDE SEQUENCE</scope>
    <source>
        <strain evidence="3">SW4</strain>
    </source>
</reference>
<dbReference type="InterPro" id="IPR013538">
    <property type="entry name" value="ASHA1/2-like_C"/>
</dbReference>
<evidence type="ECO:0000256" key="1">
    <source>
        <dbReference type="ARBA" id="ARBA00006817"/>
    </source>
</evidence>
<gene>
    <name evidence="3" type="ORF">ABGB03_00530</name>
</gene>
<dbReference type="SUPFAM" id="SSF55961">
    <property type="entry name" value="Bet v1-like"/>
    <property type="match status" value="1"/>
</dbReference>
<evidence type="ECO:0000313" key="3">
    <source>
        <dbReference type="EMBL" id="XBG61406.1"/>
    </source>
</evidence>
<dbReference type="RefSeq" id="WP_347923919.1">
    <property type="nucleotide sequence ID" value="NZ_CP157199.1"/>
</dbReference>
<protein>
    <submittedName>
        <fullName evidence="3">SRPBCC domain-containing protein</fullName>
    </submittedName>
</protein>
<dbReference type="AlphaFoldDB" id="A0AAU7BTE1"/>
<accession>A0AAU7BTE1</accession>
<evidence type="ECO:0000259" key="2">
    <source>
        <dbReference type="Pfam" id="PF08327"/>
    </source>
</evidence>
<dbReference type="CDD" id="cd07814">
    <property type="entry name" value="SRPBCC_CalC_Aha1-like"/>
    <property type="match status" value="1"/>
</dbReference>
<sequence length="143" mass="16181">MKDIIKKEVLLNHSIDAVWNAISKAEEISTWFIPADFKAEEGYKYTFTSPPNEKGCTVISGEVKNANPYILIYTWIVGDTKTETTVKWELESTKNGTKLYLEHSGISNYQGDTAIAIFESFSGGWDNCINELTEFLKEKVDAR</sequence>
<dbReference type="Pfam" id="PF08327">
    <property type="entry name" value="AHSA1"/>
    <property type="match status" value="1"/>
</dbReference>
<organism evidence="3">
    <name type="scientific">Pontimicrobium sp. SW4</name>
    <dbReference type="NCBI Taxonomy" id="3153519"/>
    <lineage>
        <taxon>Bacteria</taxon>
        <taxon>Pseudomonadati</taxon>
        <taxon>Bacteroidota</taxon>
        <taxon>Flavobacteriia</taxon>
        <taxon>Flavobacteriales</taxon>
        <taxon>Flavobacteriaceae</taxon>
        <taxon>Pontimicrobium</taxon>
    </lineage>
</organism>
<comment type="similarity">
    <text evidence="1">Belongs to the AHA1 family.</text>
</comment>
<feature type="domain" description="Activator of Hsp90 ATPase homologue 1/2-like C-terminal" evidence="2">
    <location>
        <begin position="13"/>
        <end position="136"/>
    </location>
</feature>
<dbReference type="Gene3D" id="3.30.530.20">
    <property type="match status" value="1"/>
</dbReference>
<dbReference type="InterPro" id="IPR023393">
    <property type="entry name" value="START-like_dom_sf"/>
</dbReference>
<name>A0AAU7BTE1_9FLAO</name>